<name>A0A545TQE7_9GAMM</name>
<dbReference type="Gene3D" id="2.180.10.10">
    <property type="entry name" value="RHS repeat-associated core"/>
    <property type="match status" value="4"/>
</dbReference>
<dbReference type="Pfam" id="PF05593">
    <property type="entry name" value="RHS_repeat"/>
    <property type="match status" value="1"/>
</dbReference>
<feature type="compositionally biased region" description="Acidic residues" evidence="2">
    <location>
        <begin position="1620"/>
        <end position="1629"/>
    </location>
</feature>
<evidence type="ECO:0000259" key="5">
    <source>
        <dbReference type="Pfam" id="PF25023"/>
    </source>
</evidence>
<dbReference type="Pfam" id="PF20148">
    <property type="entry name" value="DUF6531"/>
    <property type="match status" value="1"/>
</dbReference>
<feature type="compositionally biased region" description="Low complexity" evidence="2">
    <location>
        <begin position="1587"/>
        <end position="1599"/>
    </location>
</feature>
<organism evidence="6 7">
    <name type="scientific">Exilibacterium tricleocarpae</name>
    <dbReference type="NCBI Taxonomy" id="2591008"/>
    <lineage>
        <taxon>Bacteria</taxon>
        <taxon>Pseudomonadati</taxon>
        <taxon>Pseudomonadota</taxon>
        <taxon>Gammaproteobacteria</taxon>
        <taxon>Cellvibrionales</taxon>
        <taxon>Cellvibrionaceae</taxon>
        <taxon>Exilibacterium</taxon>
    </lineage>
</organism>
<dbReference type="EMBL" id="VHSG01000011">
    <property type="protein sequence ID" value="TQV79453.1"/>
    <property type="molecule type" value="Genomic_DNA"/>
</dbReference>
<feature type="signal peptide" evidence="3">
    <location>
        <begin position="1"/>
        <end position="30"/>
    </location>
</feature>
<evidence type="ECO:0000313" key="7">
    <source>
        <dbReference type="Proteomes" id="UP000319732"/>
    </source>
</evidence>
<dbReference type="InterPro" id="IPR050708">
    <property type="entry name" value="T6SS_VgrG/RHS"/>
</dbReference>
<keyword evidence="7" id="KW-1185">Reference proteome</keyword>
<keyword evidence="1" id="KW-0677">Repeat</keyword>
<dbReference type="OrthoDB" id="5699795at2"/>
<dbReference type="InterPro" id="IPR006530">
    <property type="entry name" value="YD"/>
</dbReference>
<dbReference type="InterPro" id="IPR031325">
    <property type="entry name" value="RHS_repeat"/>
</dbReference>
<accession>A0A545TQE7</accession>
<feature type="compositionally biased region" description="Basic and acidic residues" evidence="2">
    <location>
        <begin position="1604"/>
        <end position="1619"/>
    </location>
</feature>
<dbReference type="PANTHER" id="PTHR32305">
    <property type="match status" value="1"/>
</dbReference>
<proteinExistence type="predicted"/>
<dbReference type="Proteomes" id="UP000319732">
    <property type="component" value="Unassembled WGS sequence"/>
</dbReference>
<feature type="chain" id="PRO_5022134342" evidence="3">
    <location>
        <begin position="31"/>
        <end position="1684"/>
    </location>
</feature>
<dbReference type="PANTHER" id="PTHR32305:SF15">
    <property type="entry name" value="PROTEIN RHSA-RELATED"/>
    <property type="match status" value="1"/>
</dbReference>
<gene>
    <name evidence="6" type="ORF">FKG94_11330</name>
</gene>
<feature type="region of interest" description="Disordered" evidence="2">
    <location>
        <begin position="1584"/>
        <end position="1634"/>
    </location>
</feature>
<dbReference type="InterPro" id="IPR056823">
    <property type="entry name" value="TEN-like_YD-shell"/>
</dbReference>
<dbReference type="NCBIfam" id="TIGR01643">
    <property type="entry name" value="YD_repeat_2x"/>
    <property type="match status" value="2"/>
</dbReference>
<dbReference type="NCBIfam" id="TIGR03696">
    <property type="entry name" value="Rhs_assc_core"/>
    <property type="match status" value="1"/>
</dbReference>
<sequence length="1684" mass="185104">MKNMSNITAFSKAMLVVVLALAASISGAHASPSCKYVDKSYVNFTTAAAACLQSCATSCEYTALGYTCNEGYRECVQSNDGVGTWKNFYAGTSGCSPDQPYVDEAGQCLPTDKEKENDLGDPGNNGSCSSGVSGAVGNPISIISGNKYQHEVDFVSSIGEMPLRIERSYNSFDYGIYSYAADVNVPWSTQDRIGIFGRNWSSNLDSRLYFINEDKIQIILPDGRRIQFHREGSTNSWSAENTIDHSLVNGNEKYKLNSIDGDQLTFSPAGRLLEQKNKKNQTLTFEYTENLLTKVKDSYGNTLSITYENQVVDKIIVMGMTYDYGYIDANGNLLSSVSYSDAQGAIQSKIYEYTEPDHITALTGIVDETGQRYASWSYDISGRATRSEHAGKEVVEIDYTHADNSTPRYAKVTKYVDDINNTQAELVSKHYIEASPLGGSRLSHFEVDGSVTSCSDAKYNSFNSSNQVEVTTHGNGAVSKFGYDANGNRNLRISGYKWNSSNGKPTIDLGDLVETARMSRVDTQWDASLRQPLEIKYSGKAAGAWSEYQKVNFVYNAEGRVERRIITDLTQIGAPYSTNGRTRTWNYTYTYHDAEKSQLATIATDGPIPGIQDTDISYLDNQGRLVQSTNALGHSIQYSVFNSQGLPTRIVDENGIASTVDYNEKQQVTSYIQASETAEAVTTSYGYYPNGKVRRITLAVGTAQENWIEYSYDASRHLTKVENSQGDYSILTPSVVDGRPLKIEVHDTSGILRYAYQEALDELGRLITIYDANSLIVREYNYDDQNRTVTQNTAESPATEVKKSYNQLKELFEIQHADGNPRYVSYYDYDAQGNLSGVTDQEGNLTRYLYDGFGQLIQLNSADTGISQYWYDEAGNLKQETNQSGQVIEYDYDLLSRIKEKRYVGFDSETVVYTYDDTTNGNHGIGRLTAIAGPSGGYERKYDALGRLIYRGYTVEGGLYEWRYHFGVADYLTQMEYPSGRLVDYSYENGQLIALKTRRSASAEQVTLVDAMVSLPFGPLTEANLGNGLQLTKVFDLNYALDDIGVKSGSLTSLYRDYSYTRAGNIDQIFDEVDSTKSQSFNYDNSNRLIFADGIYGRIEYQYDGVGNRKLLTLDSNKDGVIEESDSYLYDISSNRLVSITAQSNIVSSILHDANGNITHNAWAGTTFSYNAAERLVGAQINGITANYTYNSQGQRVTKTISGPNIDEHIQYHYGLQGELRAETKGDGTLIAEYIYLNSEPIAVVKPGSIGPMSNGTGTVPASVIYSKKYSAVEVEGGATLSGTSVTSYDDAAHAGRSTLAVQGKVYIELNNVSPYHMVGVASENATYNWYTGAVNSAYYYVANGGLYGVATGSGGIGSFSGTVGVAIDSQTKRFWLRQSDGSWLNGDPITGEGGMSFASLSGSEVRVAVNNGGAGSGTLTIDLNLGEQAFIHSTPEGYKAGLFRENVVDPEVYFIHNDHLNTPQLVTNYDQKAVWRAQYKPFGEAVVDEDPDADGVAVEMPLRFPGQYFDQETGLHYNYFRDYDPTIGRYIQSDPIGLAGGVNTYGYVLQNPLIYSDPKGLVTSCQTNPIQCSAAGMGSRGLSPNAGNAASGATLAAGQLSQEKTKTPEEEGRDAAEHLEEDESCPDADPDRNGENCREIRLRCKNICIGKFFSKNRRGNSGAWVARCETTCSRVMGCSPHPY</sequence>
<dbReference type="InterPro" id="IPR045351">
    <property type="entry name" value="DUF6531"/>
</dbReference>
<evidence type="ECO:0000256" key="2">
    <source>
        <dbReference type="SAM" id="MobiDB-lite"/>
    </source>
</evidence>
<feature type="domain" description="Teneurin-like YD-shell" evidence="5">
    <location>
        <begin position="1453"/>
        <end position="1535"/>
    </location>
</feature>
<evidence type="ECO:0000259" key="4">
    <source>
        <dbReference type="Pfam" id="PF20148"/>
    </source>
</evidence>
<evidence type="ECO:0000256" key="3">
    <source>
        <dbReference type="SAM" id="SignalP"/>
    </source>
</evidence>
<comment type="caution">
    <text evidence="6">The sequence shown here is derived from an EMBL/GenBank/DDBJ whole genome shotgun (WGS) entry which is preliminary data.</text>
</comment>
<reference evidence="6 7" key="1">
    <citation type="submission" date="2019-06" db="EMBL/GenBank/DDBJ databases">
        <title>Whole genome sequence for Cellvibrionaceae sp. R142.</title>
        <authorList>
            <person name="Wang G."/>
        </authorList>
    </citation>
    <scope>NUCLEOTIDE SEQUENCE [LARGE SCALE GENOMIC DNA]</scope>
    <source>
        <strain evidence="6 7">R142</strain>
    </source>
</reference>
<feature type="domain" description="DUF6531" evidence="4">
    <location>
        <begin position="137"/>
        <end position="228"/>
    </location>
</feature>
<evidence type="ECO:0000256" key="1">
    <source>
        <dbReference type="ARBA" id="ARBA00022737"/>
    </source>
</evidence>
<keyword evidence="3" id="KW-0732">Signal</keyword>
<dbReference type="Pfam" id="PF25023">
    <property type="entry name" value="TEN_YD-shell"/>
    <property type="match status" value="1"/>
</dbReference>
<evidence type="ECO:0000313" key="6">
    <source>
        <dbReference type="EMBL" id="TQV79453.1"/>
    </source>
</evidence>
<dbReference type="InterPro" id="IPR022385">
    <property type="entry name" value="Rhs_assc_core"/>
</dbReference>
<protein>
    <submittedName>
        <fullName evidence="6">RHS repeat-associated core domain-containing protein</fullName>
    </submittedName>
</protein>